<dbReference type="InterPro" id="IPR012259">
    <property type="entry name" value="DHFR"/>
</dbReference>
<dbReference type="Proteomes" id="UP000034954">
    <property type="component" value="Unassembled WGS sequence"/>
</dbReference>
<dbReference type="EC" id="1.5.1.3" evidence="3 8"/>
<evidence type="ECO:0000256" key="9">
    <source>
        <dbReference type="RuleBase" id="RU004474"/>
    </source>
</evidence>
<dbReference type="InterPro" id="IPR017925">
    <property type="entry name" value="DHFR_CS"/>
</dbReference>
<dbReference type="GO" id="GO:0050661">
    <property type="term" value="F:NADP binding"/>
    <property type="evidence" value="ECO:0007669"/>
    <property type="project" value="InterPro"/>
</dbReference>
<keyword evidence="12" id="KW-1185">Reference proteome</keyword>
<dbReference type="GO" id="GO:0006730">
    <property type="term" value="P:one-carbon metabolic process"/>
    <property type="evidence" value="ECO:0007669"/>
    <property type="project" value="UniProtKB-KW"/>
</dbReference>
<dbReference type="Gene3D" id="3.40.430.10">
    <property type="entry name" value="Dihydrofolate Reductase, subunit A"/>
    <property type="match status" value="1"/>
</dbReference>
<evidence type="ECO:0000256" key="4">
    <source>
        <dbReference type="ARBA" id="ARBA00022563"/>
    </source>
</evidence>
<dbReference type="GO" id="GO:0046655">
    <property type="term" value="P:folic acid metabolic process"/>
    <property type="evidence" value="ECO:0007669"/>
    <property type="project" value="TreeGrafter"/>
</dbReference>
<comment type="caution">
    <text evidence="11">The sequence shown here is derived from an EMBL/GenBank/DDBJ whole genome shotgun (WGS) entry which is preliminary data.</text>
</comment>
<evidence type="ECO:0000256" key="3">
    <source>
        <dbReference type="ARBA" id="ARBA00012856"/>
    </source>
</evidence>
<proteinExistence type="inferred from homology"/>
<dbReference type="EMBL" id="LAQJ01000221">
    <property type="protein sequence ID" value="KKO19078.1"/>
    <property type="molecule type" value="Genomic_DNA"/>
</dbReference>
<dbReference type="GO" id="GO:0005829">
    <property type="term" value="C:cytosol"/>
    <property type="evidence" value="ECO:0007669"/>
    <property type="project" value="TreeGrafter"/>
</dbReference>
<evidence type="ECO:0000256" key="6">
    <source>
        <dbReference type="ARBA" id="ARBA00023002"/>
    </source>
</evidence>
<dbReference type="AlphaFoldDB" id="A0A0M2USN7"/>
<sequence length="165" mass="18588">MKRPGLRISLIAAMASNRVIGNRGRIPWNLPAELRRFRSITMGHTLVMGRKTYESIGYALPGRINIILTGKAGYGAPGCIIARDLASAITICPEDENEMFVCGGEQLYKEAIAIADRIYLSVLHREIAGDVFFPDIPFALFRRIRSENYEDVIPYTLSIYERIHE</sequence>
<comment type="pathway">
    <text evidence="1 8">Cofactor biosynthesis; tetrahydrofolate biosynthesis; 5,6,7,8-tetrahydrofolate from 7,8-dihydrofolate: step 1/1.</text>
</comment>
<dbReference type="PATRIC" id="fig|380242.3.peg.2764"/>
<dbReference type="GO" id="GO:0046654">
    <property type="term" value="P:tetrahydrofolate biosynthetic process"/>
    <property type="evidence" value="ECO:0007669"/>
    <property type="project" value="UniProtKB-UniPathway"/>
</dbReference>
<keyword evidence="6 8" id="KW-0560">Oxidoreductase</keyword>
<evidence type="ECO:0000259" key="10">
    <source>
        <dbReference type="PROSITE" id="PS51330"/>
    </source>
</evidence>
<dbReference type="Pfam" id="PF00186">
    <property type="entry name" value="DHFR_1"/>
    <property type="match status" value="1"/>
</dbReference>
<dbReference type="UniPathway" id="UPA00077">
    <property type="reaction ID" value="UER00158"/>
</dbReference>
<keyword evidence="5 8" id="KW-0521">NADP</keyword>
<reference evidence="11 12" key="1">
    <citation type="journal article" date="2013" name="BMC Microbiol.">
        <title>Identification of the type II cytochrome c maturation pathway in anammox bacteria by comparative genomics.</title>
        <authorList>
            <person name="Ferousi C."/>
            <person name="Speth D.R."/>
            <person name="Reimann J."/>
            <person name="Op den Camp H.J."/>
            <person name="Allen J.W."/>
            <person name="Keltjens J.T."/>
            <person name="Jetten M.S."/>
        </authorList>
    </citation>
    <scope>NUCLEOTIDE SEQUENCE [LARGE SCALE GENOMIC DNA]</scope>
    <source>
        <strain evidence="11">RU1</strain>
    </source>
</reference>
<comment type="similarity">
    <text evidence="2 8 9">Belongs to the dihydrofolate reductase family.</text>
</comment>
<dbReference type="CDD" id="cd00209">
    <property type="entry name" value="DHFR"/>
    <property type="match status" value="1"/>
</dbReference>
<dbReference type="PROSITE" id="PS51330">
    <property type="entry name" value="DHFR_2"/>
    <property type="match status" value="1"/>
</dbReference>
<evidence type="ECO:0000256" key="7">
    <source>
        <dbReference type="ARBA" id="ARBA00025067"/>
    </source>
</evidence>
<name>A0A0M2USN7_9BACT</name>
<dbReference type="PROSITE" id="PS00075">
    <property type="entry name" value="DHFR_1"/>
    <property type="match status" value="1"/>
</dbReference>
<dbReference type="PANTHER" id="PTHR48069">
    <property type="entry name" value="DIHYDROFOLATE REDUCTASE"/>
    <property type="match status" value="1"/>
</dbReference>
<evidence type="ECO:0000313" key="12">
    <source>
        <dbReference type="Proteomes" id="UP000034954"/>
    </source>
</evidence>
<evidence type="ECO:0000256" key="5">
    <source>
        <dbReference type="ARBA" id="ARBA00022857"/>
    </source>
</evidence>
<dbReference type="GO" id="GO:0004146">
    <property type="term" value="F:dihydrofolate reductase activity"/>
    <property type="evidence" value="ECO:0007669"/>
    <property type="project" value="UniProtKB-EC"/>
</dbReference>
<evidence type="ECO:0000256" key="1">
    <source>
        <dbReference type="ARBA" id="ARBA00004903"/>
    </source>
</evidence>
<evidence type="ECO:0000313" key="11">
    <source>
        <dbReference type="EMBL" id="KKO19078.1"/>
    </source>
</evidence>
<dbReference type="SUPFAM" id="SSF53597">
    <property type="entry name" value="Dihydrofolate reductase-like"/>
    <property type="match status" value="1"/>
</dbReference>
<evidence type="ECO:0000256" key="8">
    <source>
        <dbReference type="PIRNR" id="PIRNR000194"/>
    </source>
</evidence>
<keyword evidence="4 8" id="KW-0554">One-carbon metabolism</keyword>
<dbReference type="PANTHER" id="PTHR48069:SF3">
    <property type="entry name" value="DIHYDROFOLATE REDUCTASE"/>
    <property type="match status" value="1"/>
</dbReference>
<feature type="domain" description="DHFR" evidence="10">
    <location>
        <begin position="7"/>
        <end position="162"/>
    </location>
</feature>
<dbReference type="PIRSF" id="PIRSF000194">
    <property type="entry name" value="DHFR"/>
    <property type="match status" value="1"/>
</dbReference>
<organism evidence="11 12">
    <name type="scientific">Candidatus Brocadia fulgida</name>
    <dbReference type="NCBI Taxonomy" id="380242"/>
    <lineage>
        <taxon>Bacteria</taxon>
        <taxon>Pseudomonadati</taxon>
        <taxon>Planctomycetota</taxon>
        <taxon>Candidatus Brocadiia</taxon>
        <taxon>Candidatus Brocadiales</taxon>
        <taxon>Candidatus Brocadiaceae</taxon>
        <taxon>Candidatus Brocadia</taxon>
    </lineage>
</organism>
<dbReference type="InterPro" id="IPR024072">
    <property type="entry name" value="DHFR-like_dom_sf"/>
</dbReference>
<dbReference type="InterPro" id="IPR001796">
    <property type="entry name" value="DHFR_dom"/>
</dbReference>
<comment type="catalytic activity">
    <reaction evidence="8">
        <text>(6S)-5,6,7,8-tetrahydrofolate + NADP(+) = 7,8-dihydrofolate + NADPH + H(+)</text>
        <dbReference type="Rhea" id="RHEA:15009"/>
        <dbReference type="ChEBI" id="CHEBI:15378"/>
        <dbReference type="ChEBI" id="CHEBI:57451"/>
        <dbReference type="ChEBI" id="CHEBI:57453"/>
        <dbReference type="ChEBI" id="CHEBI:57783"/>
        <dbReference type="ChEBI" id="CHEBI:58349"/>
        <dbReference type="EC" id="1.5.1.3"/>
    </reaction>
</comment>
<gene>
    <name evidence="11" type="primary">dfrA</name>
    <name evidence="11" type="ORF">BROFUL_02213</name>
</gene>
<protein>
    <recommendedName>
        <fullName evidence="3 8">Dihydrofolate reductase</fullName>
        <ecNumber evidence="3 8">1.5.1.3</ecNumber>
    </recommendedName>
</protein>
<comment type="function">
    <text evidence="7 8">Key enzyme in folate metabolism. Catalyzes an essential reaction for de novo glycine and purine synthesis, and for DNA precursor synthesis.</text>
</comment>
<dbReference type="GO" id="GO:0046452">
    <property type="term" value="P:dihydrofolate metabolic process"/>
    <property type="evidence" value="ECO:0007669"/>
    <property type="project" value="TreeGrafter"/>
</dbReference>
<dbReference type="PRINTS" id="PR00070">
    <property type="entry name" value="DHFR"/>
</dbReference>
<accession>A0A0M2USN7</accession>
<evidence type="ECO:0000256" key="2">
    <source>
        <dbReference type="ARBA" id="ARBA00009539"/>
    </source>
</evidence>